<dbReference type="OrthoDB" id="9767721at2"/>
<name>A0A6I1EJM2_9BURK</name>
<dbReference type="InterPro" id="IPR037041">
    <property type="entry name" value="Trigger_fac_C_sf"/>
</dbReference>
<feature type="domain" description="PPIase FKBP-type" evidence="15">
    <location>
        <begin position="183"/>
        <end position="263"/>
    </location>
</feature>
<sequence>MTEEKIEQAAEQAAEQTEAPKEETPAVNPLERSLELTVPAAEVRTLSQKYLRNYAKDARMPGFRKGHVPMAQVEQMYGMRAFDQALNELVGQAWSKAAQESGLAIACQPRIEALEGEKDSEDMKFKAVFEVFPEIVYPDFKTLLLKRYSCTVDDAAVQKTLDVMARQRVTYGPLEEDRPAQKDDRVTVNFRGTKDGVEFAGGKADGFQFVLGDGRMLADFDAAVTGMKKGEKKTFDMTFPENYGPAELNGAKVQFEVELTNIELAHIPEITDDFAKSLGEESVESMRAAIRTNLEREVEFRLTQKTEAETFEALAGALTYPIPTSIVAQERHAMAEQFAETMKQRGAKVSLKDFPESMFQENAEKRVRLGLFTEDLVAKEKLQATNEQIAERAKVIASSYENPAEVEQYLTTDRNSRMNLGAQVQQKNVCDWLLAHADTTDEAVEFDKVMSGAF</sequence>
<organism evidence="16 17">
    <name type="scientific">Sutterella seckii</name>
    <dbReference type="NCBI Taxonomy" id="1944635"/>
    <lineage>
        <taxon>Bacteria</taxon>
        <taxon>Pseudomonadati</taxon>
        <taxon>Pseudomonadota</taxon>
        <taxon>Betaproteobacteria</taxon>
        <taxon>Burkholderiales</taxon>
        <taxon>Sutterellaceae</taxon>
        <taxon>Sutterella</taxon>
    </lineage>
</organism>
<dbReference type="PANTHER" id="PTHR30560:SF3">
    <property type="entry name" value="TRIGGER FACTOR-LIKE PROTEIN TIG, CHLOROPLASTIC"/>
    <property type="match status" value="1"/>
</dbReference>
<dbReference type="Gene3D" id="3.30.70.1050">
    <property type="entry name" value="Trigger factor ribosome-binding domain"/>
    <property type="match status" value="1"/>
</dbReference>
<comment type="domain">
    <text evidence="11">Consists of 3 domains; the N-terminus binds the ribosome, the middle domain has PPIase activity, while the C-terminus has intrinsic chaperone activity on its own.</text>
</comment>
<evidence type="ECO:0000256" key="10">
    <source>
        <dbReference type="ARBA" id="ARBA00029986"/>
    </source>
</evidence>
<dbReference type="GO" id="GO:0043022">
    <property type="term" value="F:ribosome binding"/>
    <property type="evidence" value="ECO:0007669"/>
    <property type="project" value="TreeGrafter"/>
</dbReference>
<dbReference type="GO" id="GO:0044183">
    <property type="term" value="F:protein folding chaperone"/>
    <property type="evidence" value="ECO:0007669"/>
    <property type="project" value="TreeGrafter"/>
</dbReference>
<dbReference type="Gene3D" id="3.10.50.40">
    <property type="match status" value="1"/>
</dbReference>
<comment type="caution">
    <text evidence="16">The sequence shown here is derived from an EMBL/GenBank/DDBJ whole genome shotgun (WGS) entry which is preliminary data.</text>
</comment>
<dbReference type="InterPro" id="IPR001179">
    <property type="entry name" value="PPIase_FKBP_dom"/>
</dbReference>
<evidence type="ECO:0000256" key="12">
    <source>
        <dbReference type="PROSITE-ProRule" id="PRU00277"/>
    </source>
</evidence>
<evidence type="ECO:0000256" key="14">
    <source>
        <dbReference type="SAM" id="MobiDB-lite"/>
    </source>
</evidence>
<dbReference type="Gene3D" id="1.10.3120.10">
    <property type="entry name" value="Trigger factor, C-terminal domain"/>
    <property type="match status" value="1"/>
</dbReference>
<accession>A0A6I1EJM2</accession>
<dbReference type="GO" id="GO:0015031">
    <property type="term" value="P:protein transport"/>
    <property type="evidence" value="ECO:0007669"/>
    <property type="project" value="UniProtKB-UniRule"/>
</dbReference>
<proteinExistence type="inferred from homology"/>
<evidence type="ECO:0000256" key="3">
    <source>
        <dbReference type="ARBA" id="ARBA00013194"/>
    </source>
</evidence>
<keyword evidence="9 11" id="KW-0131">Cell cycle</keyword>
<evidence type="ECO:0000256" key="5">
    <source>
        <dbReference type="ARBA" id="ARBA00022618"/>
    </source>
</evidence>
<comment type="catalytic activity">
    <reaction evidence="1 11 12">
        <text>[protein]-peptidylproline (omega=180) = [protein]-peptidylproline (omega=0)</text>
        <dbReference type="Rhea" id="RHEA:16237"/>
        <dbReference type="Rhea" id="RHEA-COMP:10747"/>
        <dbReference type="Rhea" id="RHEA-COMP:10748"/>
        <dbReference type="ChEBI" id="CHEBI:83833"/>
        <dbReference type="ChEBI" id="CHEBI:83834"/>
        <dbReference type="EC" id="5.2.1.8"/>
    </reaction>
</comment>
<feature type="region of interest" description="Disordered" evidence="14">
    <location>
        <begin position="1"/>
        <end position="30"/>
    </location>
</feature>
<evidence type="ECO:0000256" key="9">
    <source>
        <dbReference type="ARBA" id="ARBA00023306"/>
    </source>
</evidence>
<evidence type="ECO:0000256" key="2">
    <source>
        <dbReference type="ARBA" id="ARBA00005464"/>
    </source>
</evidence>
<dbReference type="AlphaFoldDB" id="A0A6I1EJM2"/>
<dbReference type="InterPro" id="IPR008880">
    <property type="entry name" value="Trigger_fac_C"/>
</dbReference>
<dbReference type="InterPro" id="IPR046357">
    <property type="entry name" value="PPIase_dom_sf"/>
</dbReference>
<dbReference type="EC" id="5.2.1.8" evidence="3 11"/>
<gene>
    <name evidence="11" type="primary">tig</name>
    <name evidence="16" type="ORF">GBM95_06850</name>
</gene>
<keyword evidence="7 11" id="KW-0143">Chaperone</keyword>
<dbReference type="PANTHER" id="PTHR30560">
    <property type="entry name" value="TRIGGER FACTOR CHAPERONE AND PEPTIDYL-PROLYL CIS/TRANS ISOMERASE"/>
    <property type="match status" value="1"/>
</dbReference>
<dbReference type="NCBIfam" id="TIGR00115">
    <property type="entry name" value="tig"/>
    <property type="match status" value="1"/>
</dbReference>
<dbReference type="FunFam" id="3.10.50.40:FF:000001">
    <property type="entry name" value="Trigger factor"/>
    <property type="match status" value="1"/>
</dbReference>
<dbReference type="GO" id="GO:0043335">
    <property type="term" value="P:protein unfolding"/>
    <property type="evidence" value="ECO:0007669"/>
    <property type="project" value="TreeGrafter"/>
</dbReference>
<dbReference type="HAMAP" id="MF_00303">
    <property type="entry name" value="Trigger_factor_Tig"/>
    <property type="match status" value="1"/>
</dbReference>
<dbReference type="SUPFAM" id="SSF102735">
    <property type="entry name" value="Trigger factor ribosome-binding domain"/>
    <property type="match status" value="1"/>
</dbReference>
<evidence type="ECO:0000256" key="8">
    <source>
        <dbReference type="ARBA" id="ARBA00023235"/>
    </source>
</evidence>
<dbReference type="SUPFAM" id="SSF54534">
    <property type="entry name" value="FKBP-like"/>
    <property type="match status" value="1"/>
</dbReference>
<dbReference type="PIRSF" id="PIRSF003095">
    <property type="entry name" value="Trigger_factor"/>
    <property type="match status" value="1"/>
</dbReference>
<evidence type="ECO:0000313" key="17">
    <source>
        <dbReference type="Proteomes" id="UP000430564"/>
    </source>
</evidence>
<dbReference type="PROSITE" id="PS50059">
    <property type="entry name" value="FKBP_PPIASE"/>
    <property type="match status" value="1"/>
</dbReference>
<comment type="function">
    <text evidence="11">Involved in protein export. Acts as a chaperone by maintaining the newly synthesized protein in an open conformation. Functions as a peptidyl-prolyl cis-trans isomerase.</text>
</comment>
<dbReference type="EMBL" id="WEHX01000039">
    <property type="protein sequence ID" value="KAB7659620.1"/>
    <property type="molecule type" value="Genomic_DNA"/>
</dbReference>
<dbReference type="RefSeq" id="WP_152158429.1">
    <property type="nucleotide sequence ID" value="NZ_WEHX01000039.1"/>
</dbReference>
<dbReference type="Proteomes" id="UP000430564">
    <property type="component" value="Unassembled WGS sequence"/>
</dbReference>
<dbReference type="Pfam" id="PF00254">
    <property type="entry name" value="FKBP_C"/>
    <property type="match status" value="1"/>
</dbReference>
<evidence type="ECO:0000313" key="16">
    <source>
        <dbReference type="EMBL" id="KAB7659620.1"/>
    </source>
</evidence>
<dbReference type="InterPro" id="IPR036611">
    <property type="entry name" value="Trigger_fac_ribosome-bd_sf"/>
</dbReference>
<comment type="subcellular location">
    <subcellularLocation>
        <location evidence="11">Cytoplasm</location>
    </subcellularLocation>
    <text evidence="11">About half TF is bound to the ribosome near the polypeptide exit tunnel while the other half is free in the cytoplasm.</text>
</comment>
<evidence type="ECO:0000256" key="1">
    <source>
        <dbReference type="ARBA" id="ARBA00000971"/>
    </source>
</evidence>
<protein>
    <recommendedName>
        <fullName evidence="4 11">Trigger factor</fullName>
        <shortName evidence="11">TF</shortName>
        <ecNumber evidence="3 11">5.2.1.8</ecNumber>
    </recommendedName>
    <alternativeName>
        <fullName evidence="10 11">PPIase</fullName>
    </alternativeName>
</protein>
<dbReference type="GO" id="GO:0003755">
    <property type="term" value="F:peptidyl-prolyl cis-trans isomerase activity"/>
    <property type="evidence" value="ECO:0007669"/>
    <property type="project" value="UniProtKB-UniRule"/>
</dbReference>
<dbReference type="SUPFAM" id="SSF109998">
    <property type="entry name" value="Triger factor/SurA peptide-binding domain-like"/>
    <property type="match status" value="1"/>
</dbReference>
<dbReference type="Pfam" id="PF05698">
    <property type="entry name" value="Trigger_C"/>
    <property type="match status" value="1"/>
</dbReference>
<dbReference type="InterPro" id="IPR027304">
    <property type="entry name" value="Trigger_fact/SurA_dom_sf"/>
</dbReference>
<keyword evidence="8 11" id="KW-0413">Isomerase</keyword>
<evidence type="ECO:0000256" key="11">
    <source>
        <dbReference type="HAMAP-Rule" id="MF_00303"/>
    </source>
</evidence>
<dbReference type="InterPro" id="IPR008881">
    <property type="entry name" value="Trigger_fac_ribosome-bd_bac"/>
</dbReference>
<dbReference type="GO" id="GO:0051301">
    <property type="term" value="P:cell division"/>
    <property type="evidence" value="ECO:0007669"/>
    <property type="project" value="UniProtKB-KW"/>
</dbReference>
<reference evidence="16 17" key="1">
    <citation type="submission" date="2019-10" db="EMBL/GenBank/DDBJ databases">
        <title>Genome diversity of Sutterella seckii.</title>
        <authorList>
            <person name="Chaplin A.V."/>
            <person name="Sokolova S.R."/>
            <person name="Mosin K.A."/>
            <person name="Ivanova E.L."/>
            <person name="Kochetkova T.O."/>
            <person name="Goltsov A.Y."/>
            <person name="Trofimov D.Y."/>
            <person name="Efimov B.A."/>
        </authorList>
    </citation>
    <scope>NUCLEOTIDE SEQUENCE [LARGE SCALE GENOMIC DNA]</scope>
    <source>
        <strain evidence="16 17">ASD393</strain>
    </source>
</reference>
<evidence type="ECO:0000259" key="15">
    <source>
        <dbReference type="PROSITE" id="PS50059"/>
    </source>
</evidence>
<dbReference type="GO" id="GO:0051083">
    <property type="term" value="P:'de novo' cotranslational protein folding"/>
    <property type="evidence" value="ECO:0007669"/>
    <property type="project" value="TreeGrafter"/>
</dbReference>
<comment type="similarity">
    <text evidence="2 11 13">Belongs to the FKBP-type PPIase family. Tig subfamily.</text>
</comment>
<keyword evidence="11" id="KW-0963">Cytoplasm</keyword>
<evidence type="ECO:0000256" key="6">
    <source>
        <dbReference type="ARBA" id="ARBA00023110"/>
    </source>
</evidence>
<evidence type="ECO:0000256" key="13">
    <source>
        <dbReference type="RuleBase" id="RU003914"/>
    </source>
</evidence>
<evidence type="ECO:0000256" key="7">
    <source>
        <dbReference type="ARBA" id="ARBA00023186"/>
    </source>
</evidence>
<keyword evidence="6 11" id="KW-0697">Rotamase</keyword>
<dbReference type="Pfam" id="PF05697">
    <property type="entry name" value="Trigger_N"/>
    <property type="match status" value="1"/>
</dbReference>
<dbReference type="InterPro" id="IPR005215">
    <property type="entry name" value="Trig_fac"/>
</dbReference>
<dbReference type="GO" id="GO:0005737">
    <property type="term" value="C:cytoplasm"/>
    <property type="evidence" value="ECO:0007669"/>
    <property type="project" value="UniProtKB-SubCell"/>
</dbReference>
<keyword evidence="5 11" id="KW-0132">Cell division</keyword>
<evidence type="ECO:0000256" key="4">
    <source>
        <dbReference type="ARBA" id="ARBA00016902"/>
    </source>
</evidence>